<dbReference type="GO" id="GO:0030604">
    <property type="term" value="F:1-deoxy-D-xylulose-5-phosphate reductoisomerase activity"/>
    <property type="evidence" value="ECO:0007669"/>
    <property type="project" value="UniProtKB-UniRule"/>
</dbReference>
<keyword evidence="14" id="KW-1185">Reference proteome</keyword>
<keyword evidence="9" id="KW-0460">Magnesium</keyword>
<feature type="binding site" evidence="9">
    <location>
        <position position="12"/>
    </location>
    <ligand>
        <name>NADPH</name>
        <dbReference type="ChEBI" id="CHEBI:57783"/>
    </ligand>
</feature>
<dbReference type="GO" id="GO:0070402">
    <property type="term" value="F:NADPH binding"/>
    <property type="evidence" value="ECO:0007669"/>
    <property type="project" value="InterPro"/>
</dbReference>
<dbReference type="Pfam" id="PF08436">
    <property type="entry name" value="DXP_redisom_C"/>
    <property type="match status" value="1"/>
</dbReference>
<dbReference type="GO" id="GO:0051484">
    <property type="term" value="P:isopentenyl diphosphate biosynthetic process, methylerythritol 4-phosphate pathway involved in terpenoid biosynthetic process"/>
    <property type="evidence" value="ECO:0007669"/>
    <property type="project" value="TreeGrafter"/>
</dbReference>
<dbReference type="AlphaFoldDB" id="A0A372MEE5"/>
<comment type="caution">
    <text evidence="13">The sequence shown here is derived from an EMBL/GenBank/DDBJ whole genome shotgun (WGS) entry which is preliminary data.</text>
</comment>
<feature type="binding site" evidence="9">
    <location>
        <position position="208"/>
    </location>
    <ligand>
        <name>1-deoxy-D-xylulose 5-phosphate</name>
        <dbReference type="ChEBI" id="CHEBI:57792"/>
    </ligand>
</feature>
<dbReference type="SUPFAM" id="SSF55347">
    <property type="entry name" value="Glyceraldehyde-3-phosphate dehydrogenase-like, C-terminal domain"/>
    <property type="match status" value="1"/>
</dbReference>
<feature type="binding site" evidence="9">
    <location>
        <position position="141"/>
    </location>
    <ligand>
        <name>Mn(2+)</name>
        <dbReference type="ChEBI" id="CHEBI:29035"/>
    </ligand>
</feature>
<evidence type="ECO:0000256" key="2">
    <source>
        <dbReference type="ARBA" id="ARBA00006825"/>
    </source>
</evidence>
<reference evidence="14" key="1">
    <citation type="submission" date="2018-08" db="EMBL/GenBank/DDBJ databases">
        <authorList>
            <person name="Grouzdev D.S."/>
            <person name="Krutkina M.S."/>
        </authorList>
    </citation>
    <scope>NUCLEOTIDE SEQUENCE [LARGE SCALE GENOMIC DNA]</scope>
    <source>
        <strain evidence="14">4-11</strain>
    </source>
</reference>
<reference evidence="13 14" key="2">
    <citation type="submission" date="2018-09" db="EMBL/GenBank/DDBJ databases">
        <title>Genome of Sphaerochaeta halotolerans strain 4-11.</title>
        <authorList>
            <person name="Nazina T.N."/>
            <person name="Sokolova D.S."/>
        </authorList>
    </citation>
    <scope>NUCLEOTIDE SEQUENCE [LARGE SCALE GENOMIC DNA]</scope>
    <source>
        <strain evidence="13 14">4-11</strain>
    </source>
</reference>
<evidence type="ECO:0000256" key="7">
    <source>
        <dbReference type="ARBA" id="ARBA00023229"/>
    </source>
</evidence>
<dbReference type="FunFam" id="3.40.50.720:FF:000045">
    <property type="entry name" value="1-deoxy-D-xylulose 5-phosphate reductoisomerase"/>
    <property type="match status" value="1"/>
</dbReference>
<dbReference type="GO" id="GO:0016853">
    <property type="term" value="F:isomerase activity"/>
    <property type="evidence" value="ECO:0007669"/>
    <property type="project" value="UniProtKB-KW"/>
</dbReference>
<evidence type="ECO:0000256" key="3">
    <source>
        <dbReference type="ARBA" id="ARBA00022723"/>
    </source>
</evidence>
<feature type="binding site" evidence="9">
    <location>
        <position position="143"/>
    </location>
    <ligand>
        <name>Mn(2+)</name>
        <dbReference type="ChEBI" id="CHEBI:29035"/>
    </ligand>
</feature>
<evidence type="ECO:0000259" key="10">
    <source>
        <dbReference type="Pfam" id="PF02670"/>
    </source>
</evidence>
<dbReference type="InterPro" id="IPR003821">
    <property type="entry name" value="DXP_reductoisomerase"/>
</dbReference>
<feature type="domain" description="DXP reductoisomerase C-terminal" evidence="12">
    <location>
        <begin position="252"/>
        <end position="365"/>
    </location>
</feature>
<evidence type="ECO:0000259" key="12">
    <source>
        <dbReference type="Pfam" id="PF13288"/>
    </source>
</evidence>
<feature type="binding site" evidence="9">
    <location>
        <position position="13"/>
    </location>
    <ligand>
        <name>NADPH</name>
        <dbReference type="ChEBI" id="CHEBI:57783"/>
    </ligand>
</feature>
<feature type="binding site" evidence="9">
    <location>
        <position position="209"/>
    </location>
    <ligand>
        <name>1-deoxy-D-xylulose 5-phosphate</name>
        <dbReference type="ChEBI" id="CHEBI:57792"/>
    </ligand>
</feature>
<dbReference type="Proteomes" id="UP000264002">
    <property type="component" value="Unassembled WGS sequence"/>
</dbReference>
<dbReference type="Gene3D" id="3.40.50.720">
    <property type="entry name" value="NAD(P)-binding Rossmann-like Domain"/>
    <property type="match status" value="1"/>
</dbReference>
<keyword evidence="13" id="KW-0413">Isomerase</keyword>
<comment type="cofactor">
    <cofactor evidence="9">
        <name>Mg(2+)</name>
        <dbReference type="ChEBI" id="CHEBI:18420"/>
    </cofactor>
    <cofactor evidence="9">
        <name>Mn(2+)</name>
        <dbReference type="ChEBI" id="CHEBI:29035"/>
    </cofactor>
</comment>
<dbReference type="EC" id="1.1.1.267" evidence="9"/>
<feature type="domain" description="1-deoxy-D-xylulose 5-phosphate reductoisomerase N-terminal" evidence="10">
    <location>
        <begin position="4"/>
        <end position="123"/>
    </location>
</feature>
<evidence type="ECO:0000256" key="6">
    <source>
        <dbReference type="ARBA" id="ARBA00023211"/>
    </source>
</evidence>
<keyword evidence="6 9" id="KW-0464">Manganese</keyword>
<feature type="binding site" evidence="9">
    <location>
        <position position="212"/>
    </location>
    <ligand>
        <name>Mn(2+)</name>
        <dbReference type="ChEBI" id="CHEBI:29035"/>
    </ligand>
</feature>
<feature type="binding site" evidence="9">
    <location>
        <position position="117"/>
    </location>
    <ligand>
        <name>NADPH</name>
        <dbReference type="ChEBI" id="CHEBI:57783"/>
    </ligand>
</feature>
<evidence type="ECO:0000256" key="9">
    <source>
        <dbReference type="HAMAP-Rule" id="MF_00183"/>
    </source>
</evidence>
<feature type="binding site" evidence="9">
    <location>
        <position position="203"/>
    </location>
    <ligand>
        <name>1-deoxy-D-xylulose 5-phosphate</name>
        <dbReference type="ChEBI" id="CHEBI:57792"/>
    </ligand>
</feature>
<comment type="catalytic activity">
    <reaction evidence="8">
        <text>2-C-methyl-D-erythritol 4-phosphate + NADP(+) = 1-deoxy-D-xylulose 5-phosphate + NADPH + H(+)</text>
        <dbReference type="Rhea" id="RHEA:13717"/>
        <dbReference type="ChEBI" id="CHEBI:15378"/>
        <dbReference type="ChEBI" id="CHEBI:57783"/>
        <dbReference type="ChEBI" id="CHEBI:57792"/>
        <dbReference type="ChEBI" id="CHEBI:58262"/>
        <dbReference type="ChEBI" id="CHEBI:58349"/>
        <dbReference type="EC" id="1.1.1.267"/>
    </reaction>
    <physiologicalReaction direction="right-to-left" evidence="8">
        <dbReference type="Rhea" id="RHEA:13719"/>
    </physiologicalReaction>
</comment>
<dbReference type="InterPro" id="IPR026877">
    <property type="entry name" value="DXPR_C"/>
</dbReference>
<feature type="domain" description="1-deoxy-D-xylulose 5-phosphate reductoisomerase C-terminal" evidence="11">
    <location>
        <begin position="137"/>
        <end position="220"/>
    </location>
</feature>
<dbReference type="OrthoDB" id="9806546at2"/>
<dbReference type="InterPro" id="IPR013644">
    <property type="entry name" value="DXP_reductoisomerase_C"/>
</dbReference>
<feature type="binding site" evidence="9">
    <location>
        <position position="143"/>
    </location>
    <ligand>
        <name>1-deoxy-D-xylulose 5-phosphate</name>
        <dbReference type="ChEBI" id="CHEBI:57792"/>
    </ligand>
</feature>
<evidence type="ECO:0000256" key="4">
    <source>
        <dbReference type="ARBA" id="ARBA00022857"/>
    </source>
</evidence>
<gene>
    <name evidence="9" type="primary">dxr</name>
    <name evidence="13" type="ORF">DYP60_11140</name>
</gene>
<dbReference type="SUPFAM" id="SSF69055">
    <property type="entry name" value="1-deoxy-D-xylulose-5-phosphate reductoisomerase, C-terminal domain"/>
    <property type="match status" value="1"/>
</dbReference>
<dbReference type="UniPathway" id="UPA00056">
    <property type="reaction ID" value="UER00092"/>
</dbReference>
<dbReference type="NCBIfam" id="TIGR00243">
    <property type="entry name" value="Dxr"/>
    <property type="match status" value="1"/>
</dbReference>
<comment type="similarity">
    <text evidence="2 9">Belongs to the DXR family.</text>
</comment>
<proteinExistence type="inferred from homology"/>
<dbReference type="PIRSF" id="PIRSF006205">
    <property type="entry name" value="Dxp_reductismrs"/>
    <property type="match status" value="1"/>
</dbReference>
<comment type="function">
    <text evidence="9">Catalyzes the NADPH-dependent rearrangement and reduction of 1-deoxy-D-xylulose-5-phosphate (DXP) to 2-C-methyl-D-erythritol 4-phosphate (MEP).</text>
</comment>
<dbReference type="PANTHER" id="PTHR30525">
    <property type="entry name" value="1-DEOXY-D-XYLULOSE 5-PHOSPHATE REDUCTOISOMERASE"/>
    <property type="match status" value="1"/>
</dbReference>
<dbReference type="GO" id="GO:0030145">
    <property type="term" value="F:manganese ion binding"/>
    <property type="evidence" value="ECO:0007669"/>
    <property type="project" value="TreeGrafter"/>
</dbReference>
<dbReference type="PANTHER" id="PTHR30525:SF0">
    <property type="entry name" value="1-DEOXY-D-XYLULOSE 5-PHOSPHATE REDUCTOISOMERASE, CHLOROPLASTIC"/>
    <property type="match status" value="1"/>
</dbReference>
<comment type="caution">
    <text evidence="9">Lacks conserved residue(s) required for the propagation of feature annotation.</text>
</comment>
<keyword evidence="4 9" id="KW-0521">NADP</keyword>
<feature type="binding site" evidence="9">
    <location>
        <position position="11"/>
    </location>
    <ligand>
        <name>NADPH</name>
        <dbReference type="ChEBI" id="CHEBI:57783"/>
    </ligand>
</feature>
<dbReference type="RefSeq" id="WP_117331089.1">
    <property type="nucleotide sequence ID" value="NZ_QUWK01000012.1"/>
</dbReference>
<comment type="pathway">
    <text evidence="1 9">Isoprenoid biosynthesis; isopentenyl diphosphate biosynthesis via DXP pathway; isopentenyl diphosphate from 1-deoxy-D-xylulose 5-phosphate: step 1/6.</text>
</comment>
<keyword evidence="5 9" id="KW-0560">Oxidoreductase</keyword>
<dbReference type="Gene3D" id="1.10.1740.10">
    <property type="match status" value="1"/>
</dbReference>
<dbReference type="HAMAP" id="MF_00183">
    <property type="entry name" value="DXP_reductoisom"/>
    <property type="match status" value="1"/>
</dbReference>
<evidence type="ECO:0000256" key="1">
    <source>
        <dbReference type="ARBA" id="ARBA00005094"/>
    </source>
</evidence>
<feature type="binding site" evidence="9">
    <location>
        <position position="190"/>
    </location>
    <ligand>
        <name>1-deoxy-D-xylulose 5-phosphate</name>
        <dbReference type="ChEBI" id="CHEBI:57792"/>
    </ligand>
</feature>
<evidence type="ECO:0000259" key="11">
    <source>
        <dbReference type="Pfam" id="PF08436"/>
    </source>
</evidence>
<feature type="binding site" evidence="9">
    <location>
        <position position="142"/>
    </location>
    <ligand>
        <name>1-deoxy-D-xylulose 5-phosphate</name>
        <dbReference type="ChEBI" id="CHEBI:57792"/>
    </ligand>
</feature>
<evidence type="ECO:0000313" key="13">
    <source>
        <dbReference type="EMBL" id="RFU94151.1"/>
    </source>
</evidence>
<feature type="binding site" evidence="9">
    <location>
        <position position="167"/>
    </location>
    <ligand>
        <name>1-deoxy-D-xylulose 5-phosphate</name>
        <dbReference type="ChEBI" id="CHEBI:57792"/>
    </ligand>
</feature>
<dbReference type="InterPro" id="IPR036291">
    <property type="entry name" value="NAD(P)-bd_dom_sf"/>
</dbReference>
<evidence type="ECO:0000256" key="8">
    <source>
        <dbReference type="ARBA" id="ARBA00048543"/>
    </source>
</evidence>
<evidence type="ECO:0000313" key="14">
    <source>
        <dbReference type="Proteomes" id="UP000264002"/>
    </source>
</evidence>
<feature type="binding site" evidence="9">
    <location>
        <position position="196"/>
    </location>
    <ligand>
        <name>NADPH</name>
        <dbReference type="ChEBI" id="CHEBI:57783"/>
    </ligand>
</feature>
<name>A0A372MEE5_9SPIR</name>
<dbReference type="InterPro" id="IPR013512">
    <property type="entry name" value="DXP_reductoisomerase_N"/>
</dbReference>
<feature type="binding site" evidence="9">
    <location>
        <position position="115"/>
    </location>
    <ligand>
        <name>NADPH</name>
        <dbReference type="ChEBI" id="CHEBI:57783"/>
    </ligand>
</feature>
<sequence length="371" mass="39671">MKRIIILGCTGSIGTTTLQAIRSKSLPFRVVGLSSNTRSRELLSLAHEFQAEALCTTGSSLTAVEGVKTYTGFSGLHEMLQSLEADIVLNAIAGFEGLKASLSALMCGFDLALANKESIVCAGSYLFEVAKQHGASIIPVDSEHAAIWELLKGRDPGSIASLILTASGGPFRTLPNKDFAAITVEKALAHPTWNMGKKITIDSATLANKALEVIEASYLFNVETDKIEVVIHPESIVHSMVRTTDGAVYAQLGSPDMTLPIINALGNGHSSLVTPLDFSNLSLHFYKPDLARFPLLGLAFAVLQRGGSSALAFNAADEVAVQAFLGGTISYPKLIEVVQKTLEHPWDQTVGSFEEILALDKQARNIARSYL</sequence>
<dbReference type="InterPro" id="IPR036169">
    <property type="entry name" value="DXPR_C_sf"/>
</dbReference>
<keyword evidence="7 9" id="KW-0414">Isoprene biosynthesis</keyword>
<protein>
    <recommendedName>
        <fullName evidence="9">1-deoxy-D-xylulose 5-phosphate reductoisomerase</fullName>
        <shortName evidence="9">DXP reductoisomerase</shortName>
        <ecNumber evidence="9">1.1.1.267</ecNumber>
    </recommendedName>
    <alternativeName>
        <fullName evidence="9">1-deoxyxylulose-5-phosphate reductoisomerase</fullName>
    </alternativeName>
    <alternativeName>
        <fullName evidence="9">2-C-methyl-D-erythritol 4-phosphate synthase</fullName>
    </alternativeName>
</protein>
<accession>A0A372MEE5</accession>
<feature type="binding site" evidence="9">
    <location>
        <position position="116"/>
    </location>
    <ligand>
        <name>1-deoxy-D-xylulose 5-phosphate</name>
        <dbReference type="ChEBI" id="CHEBI:57792"/>
    </ligand>
</feature>
<feature type="binding site" evidence="9">
    <location>
        <position position="212"/>
    </location>
    <ligand>
        <name>1-deoxy-D-xylulose 5-phosphate</name>
        <dbReference type="ChEBI" id="CHEBI:57792"/>
    </ligand>
</feature>
<dbReference type="EMBL" id="QUWK01000012">
    <property type="protein sequence ID" value="RFU94151.1"/>
    <property type="molecule type" value="Genomic_DNA"/>
</dbReference>
<evidence type="ECO:0000256" key="5">
    <source>
        <dbReference type="ARBA" id="ARBA00023002"/>
    </source>
</evidence>
<keyword evidence="3 9" id="KW-0479">Metal-binding</keyword>
<dbReference type="SUPFAM" id="SSF51735">
    <property type="entry name" value="NAD(P)-binding Rossmann-fold domains"/>
    <property type="match status" value="1"/>
</dbReference>
<feature type="binding site" evidence="9">
    <location>
        <position position="10"/>
    </location>
    <ligand>
        <name>NADPH</name>
        <dbReference type="ChEBI" id="CHEBI:57783"/>
    </ligand>
</feature>
<organism evidence="13 14">
    <name type="scientific">Sphaerochaeta halotolerans</name>
    <dbReference type="NCBI Taxonomy" id="2293840"/>
    <lineage>
        <taxon>Bacteria</taxon>
        <taxon>Pseudomonadati</taxon>
        <taxon>Spirochaetota</taxon>
        <taxon>Spirochaetia</taxon>
        <taxon>Spirochaetales</taxon>
        <taxon>Sphaerochaetaceae</taxon>
        <taxon>Sphaerochaeta</taxon>
    </lineage>
</organism>
<dbReference type="Pfam" id="PF02670">
    <property type="entry name" value="DXP_reductoisom"/>
    <property type="match status" value="1"/>
</dbReference>
<dbReference type="Pfam" id="PF13288">
    <property type="entry name" value="DXPR_C"/>
    <property type="match status" value="1"/>
</dbReference>